<keyword evidence="5" id="KW-1185">Reference proteome</keyword>
<accession>A0ABU0JFH6</accession>
<feature type="domain" description="MmgE/PrpD N-terminal" evidence="2">
    <location>
        <begin position="9"/>
        <end position="232"/>
    </location>
</feature>
<dbReference type="SUPFAM" id="SSF103378">
    <property type="entry name" value="2-methylcitrate dehydratase PrpD"/>
    <property type="match status" value="1"/>
</dbReference>
<proteinExistence type="inferred from homology"/>
<organism evidence="4 5">
    <name type="scientific">Labrys wisconsinensis</name>
    <dbReference type="NCBI Taxonomy" id="425677"/>
    <lineage>
        <taxon>Bacteria</taxon>
        <taxon>Pseudomonadati</taxon>
        <taxon>Pseudomonadota</taxon>
        <taxon>Alphaproteobacteria</taxon>
        <taxon>Hyphomicrobiales</taxon>
        <taxon>Xanthobacteraceae</taxon>
        <taxon>Labrys</taxon>
    </lineage>
</organism>
<feature type="domain" description="MmgE/PrpD C-terminal" evidence="3">
    <location>
        <begin position="257"/>
        <end position="425"/>
    </location>
</feature>
<name>A0ABU0JFH6_9HYPH</name>
<dbReference type="Proteomes" id="UP001242480">
    <property type="component" value="Unassembled WGS sequence"/>
</dbReference>
<dbReference type="InterPro" id="IPR045337">
    <property type="entry name" value="MmgE_PrpD_C"/>
</dbReference>
<dbReference type="PANTHER" id="PTHR16943:SF8">
    <property type="entry name" value="2-METHYLCITRATE DEHYDRATASE"/>
    <property type="match status" value="1"/>
</dbReference>
<dbReference type="InterPro" id="IPR042183">
    <property type="entry name" value="MmgE/PrpD_sf_1"/>
</dbReference>
<dbReference type="InterPro" id="IPR045336">
    <property type="entry name" value="MmgE_PrpD_N"/>
</dbReference>
<dbReference type="InterPro" id="IPR005656">
    <property type="entry name" value="MmgE_PrpD"/>
</dbReference>
<dbReference type="Gene3D" id="1.10.4100.10">
    <property type="entry name" value="2-methylcitrate dehydratase PrpD"/>
    <property type="match status" value="1"/>
</dbReference>
<protein>
    <submittedName>
        <fullName evidence="4">2-methylcitrate dehydratase PrpD</fullName>
    </submittedName>
</protein>
<dbReference type="EMBL" id="JAUSVX010000014">
    <property type="protein sequence ID" value="MDQ0473033.1"/>
    <property type="molecule type" value="Genomic_DNA"/>
</dbReference>
<gene>
    <name evidence="4" type="ORF">QO011_006066</name>
</gene>
<dbReference type="PANTHER" id="PTHR16943">
    <property type="entry name" value="2-METHYLCITRATE DEHYDRATASE-RELATED"/>
    <property type="match status" value="1"/>
</dbReference>
<evidence type="ECO:0000259" key="3">
    <source>
        <dbReference type="Pfam" id="PF19305"/>
    </source>
</evidence>
<reference evidence="4 5" key="1">
    <citation type="submission" date="2023-07" db="EMBL/GenBank/DDBJ databases">
        <title>Genomic Encyclopedia of Type Strains, Phase IV (KMG-IV): sequencing the most valuable type-strain genomes for metagenomic binning, comparative biology and taxonomic classification.</title>
        <authorList>
            <person name="Goeker M."/>
        </authorList>
    </citation>
    <scope>NUCLEOTIDE SEQUENCE [LARGE SCALE GENOMIC DNA]</scope>
    <source>
        <strain evidence="4 5">DSM 19619</strain>
    </source>
</reference>
<evidence type="ECO:0000256" key="1">
    <source>
        <dbReference type="ARBA" id="ARBA00006174"/>
    </source>
</evidence>
<dbReference type="Gene3D" id="3.30.1330.120">
    <property type="entry name" value="2-methylcitrate dehydratase PrpD"/>
    <property type="match status" value="1"/>
</dbReference>
<sequence>MMTTAFQFAAHVRSIQATPPAVRMAATRAVLDLVGAAIAGAVTRSGAAARRAAVTSWGVGPAHVWFSADRLTPPGAAFVNAAYGSMLDLDDGHRAAAGHPGAAVIPAALATAQAVGAGADRLLTAIAIGYEVGVRVAAARDFDTLRTTDSGLWCSYAVAAAAGWLRGLAPDVLVQALAIAGTSAPGLSAAGWSSVGNTVKEGIAWSTASGLAAVDLAAAGFTGPVDVLDDARRYDPARMTRDLGRGWAIEGIYFKLYSCCRWAHAAIDAALALQADHAIATEAIRHIEVATFPRALMLPNDPAPASLEAAQYSIPFCVALALVRGAGALLPMQEAHLADAQVLALAARIRLTVDPAYETAFPAMVPARVTMTSTHGARSLAVPAPKGEPTNPLSIGQQEEKFRALAGPNLSEPAAARLKATILALNHQAEIDSLMSALSAPLGEASLLPACQEA</sequence>
<evidence type="ECO:0000313" key="4">
    <source>
        <dbReference type="EMBL" id="MDQ0473033.1"/>
    </source>
</evidence>
<dbReference type="Pfam" id="PF03972">
    <property type="entry name" value="MmgE_PrpD_N"/>
    <property type="match status" value="1"/>
</dbReference>
<evidence type="ECO:0000313" key="5">
    <source>
        <dbReference type="Proteomes" id="UP001242480"/>
    </source>
</evidence>
<evidence type="ECO:0000259" key="2">
    <source>
        <dbReference type="Pfam" id="PF03972"/>
    </source>
</evidence>
<comment type="caution">
    <text evidence="4">The sequence shown here is derived from an EMBL/GenBank/DDBJ whole genome shotgun (WGS) entry which is preliminary data.</text>
</comment>
<comment type="similarity">
    <text evidence="1">Belongs to the PrpD family.</text>
</comment>
<dbReference type="Pfam" id="PF19305">
    <property type="entry name" value="MmgE_PrpD_C"/>
    <property type="match status" value="1"/>
</dbReference>
<dbReference type="InterPro" id="IPR042188">
    <property type="entry name" value="MmgE/PrpD_sf_2"/>
</dbReference>
<dbReference type="InterPro" id="IPR036148">
    <property type="entry name" value="MmgE/PrpD_sf"/>
</dbReference>